<accession>A0A1M6B1R9</accession>
<feature type="domain" description="Trypsin-co-occurring" evidence="2">
    <location>
        <begin position="24"/>
        <end position="96"/>
    </location>
</feature>
<evidence type="ECO:0000256" key="1">
    <source>
        <dbReference type="SAM" id="MobiDB-lite"/>
    </source>
</evidence>
<feature type="compositionally biased region" description="Basic and acidic residues" evidence="1">
    <location>
        <begin position="113"/>
        <end position="129"/>
    </location>
</feature>
<sequence>MDLKDFVKETISSIVEATNELQDEWGDQGVIVNPPVSTLAPGTYKQNSSTHTFRAIQTIKFDVAVTASSQTGGGGKVGVKVWVFEAGTEGEHARHHEEVSRVQFEVPLTLRPSETETTNRDHQQAEKGKAKLGVRGG</sequence>
<dbReference type="Pfam" id="PF19631">
    <property type="entry name" value="Trypco2"/>
    <property type="match status" value="1"/>
</dbReference>
<name>A0A1M6B1R9_9RHOB</name>
<protein>
    <recommendedName>
        <fullName evidence="2">Trypsin-co-occurring domain-containing protein</fullName>
    </recommendedName>
</protein>
<proteinExistence type="predicted"/>
<dbReference type="InterPro" id="IPR045608">
    <property type="entry name" value="Trypco2"/>
</dbReference>
<dbReference type="RefSeq" id="WP_073125964.1">
    <property type="nucleotide sequence ID" value="NZ_FQZA01000001.1"/>
</dbReference>
<dbReference type="EMBL" id="FQZA01000001">
    <property type="protein sequence ID" value="SHI42682.1"/>
    <property type="molecule type" value="Genomic_DNA"/>
</dbReference>
<dbReference type="AlphaFoldDB" id="A0A1M6B1R9"/>
<dbReference type="Proteomes" id="UP000184040">
    <property type="component" value="Unassembled WGS sequence"/>
</dbReference>
<keyword evidence="4" id="KW-1185">Reference proteome</keyword>
<reference evidence="3 4" key="1">
    <citation type="submission" date="2016-11" db="EMBL/GenBank/DDBJ databases">
        <authorList>
            <person name="Jaros S."/>
            <person name="Januszkiewicz K."/>
            <person name="Wedrychowicz H."/>
        </authorList>
    </citation>
    <scope>NUCLEOTIDE SEQUENCE [LARGE SCALE GENOMIC DNA]</scope>
    <source>
        <strain evidence="3 4">DSM 26892</strain>
    </source>
</reference>
<evidence type="ECO:0000313" key="3">
    <source>
        <dbReference type="EMBL" id="SHI42682.1"/>
    </source>
</evidence>
<evidence type="ECO:0000313" key="4">
    <source>
        <dbReference type="Proteomes" id="UP000184040"/>
    </source>
</evidence>
<feature type="region of interest" description="Disordered" evidence="1">
    <location>
        <begin position="109"/>
        <end position="137"/>
    </location>
</feature>
<evidence type="ECO:0000259" key="2">
    <source>
        <dbReference type="Pfam" id="PF19631"/>
    </source>
</evidence>
<gene>
    <name evidence="3" type="ORF">SAMN04488012_101328</name>
</gene>
<organism evidence="3 4">
    <name type="scientific">Palleronia salina</name>
    <dbReference type="NCBI Taxonomy" id="313368"/>
    <lineage>
        <taxon>Bacteria</taxon>
        <taxon>Pseudomonadati</taxon>
        <taxon>Pseudomonadota</taxon>
        <taxon>Alphaproteobacteria</taxon>
        <taxon>Rhodobacterales</taxon>
        <taxon>Roseobacteraceae</taxon>
        <taxon>Palleronia</taxon>
    </lineage>
</organism>